<evidence type="ECO:0000313" key="2">
    <source>
        <dbReference type="EMBL" id="MBB5192733.1"/>
    </source>
</evidence>
<feature type="transmembrane region" description="Helical" evidence="1">
    <location>
        <begin position="47"/>
        <end position="66"/>
    </location>
</feature>
<keyword evidence="3" id="KW-1185">Reference proteome</keyword>
<dbReference type="AlphaFoldDB" id="A0A840RKJ7"/>
<dbReference type="RefSeq" id="WP_184102407.1">
    <property type="nucleotide sequence ID" value="NZ_JACHHN010000008.1"/>
</dbReference>
<reference evidence="2 3" key="1">
    <citation type="submission" date="2020-08" db="EMBL/GenBank/DDBJ databases">
        <title>Genomic Encyclopedia of Type Strains, Phase IV (KMG-IV): sequencing the most valuable type-strain genomes for metagenomic binning, comparative biology and taxonomic classification.</title>
        <authorList>
            <person name="Goeker M."/>
        </authorList>
    </citation>
    <scope>NUCLEOTIDE SEQUENCE [LARGE SCALE GENOMIC DNA]</scope>
    <source>
        <strain evidence="2 3">DSM 18233</strain>
    </source>
</reference>
<organism evidence="2 3">
    <name type="scientific">Silvimonas terrae</name>
    <dbReference type="NCBI Taxonomy" id="300266"/>
    <lineage>
        <taxon>Bacteria</taxon>
        <taxon>Pseudomonadati</taxon>
        <taxon>Pseudomonadota</taxon>
        <taxon>Betaproteobacteria</taxon>
        <taxon>Neisseriales</taxon>
        <taxon>Chitinibacteraceae</taxon>
        <taxon>Silvimonas</taxon>
    </lineage>
</organism>
<feature type="transmembrane region" description="Helical" evidence="1">
    <location>
        <begin position="21"/>
        <end position="41"/>
    </location>
</feature>
<accession>A0A840RKJ7</accession>
<keyword evidence="1" id="KW-0472">Membrane</keyword>
<evidence type="ECO:0000313" key="3">
    <source>
        <dbReference type="Proteomes" id="UP000543030"/>
    </source>
</evidence>
<evidence type="ECO:0000256" key="1">
    <source>
        <dbReference type="SAM" id="Phobius"/>
    </source>
</evidence>
<name>A0A840RKJ7_9NEIS</name>
<keyword evidence="1" id="KW-0812">Transmembrane</keyword>
<sequence>MASEFSIKLNKRSLFFDGLGWLAACLVALGVSTTWVCILWMDPAQKAGKFLVFASLLMFCVFLYGCKTALSLSRYYRFISRSENHFLGVDGRVLTYLDIYKVELGGIREWKWVPASNARYPRTHIAIYCEGVVERSARALAYERANASTRLLKRVGGAYETTLVLDLSLFEYDVKKVFQVTVDSLVAYHHAHKRILDVRA</sequence>
<keyword evidence="1" id="KW-1133">Transmembrane helix</keyword>
<dbReference type="Proteomes" id="UP000543030">
    <property type="component" value="Unassembled WGS sequence"/>
</dbReference>
<proteinExistence type="predicted"/>
<protein>
    <submittedName>
        <fullName evidence="2">Uncharacterized protein</fullName>
    </submittedName>
</protein>
<gene>
    <name evidence="2" type="ORF">HNQ50_003487</name>
</gene>
<comment type="caution">
    <text evidence="2">The sequence shown here is derived from an EMBL/GenBank/DDBJ whole genome shotgun (WGS) entry which is preliminary data.</text>
</comment>
<dbReference type="EMBL" id="JACHHN010000008">
    <property type="protein sequence ID" value="MBB5192733.1"/>
    <property type="molecule type" value="Genomic_DNA"/>
</dbReference>